<dbReference type="Proteomes" id="UP000264960">
    <property type="component" value="Chromosome"/>
</dbReference>
<reference evidence="2 3" key="1">
    <citation type="submission" date="2018-02" db="EMBL/GenBank/DDBJ databases">
        <title>The complete genome of two Bacillus pumilus strains from Cuatro Cienegas, Coahuila, Mexico.</title>
        <authorList>
            <person name="Zarza E."/>
            <person name="Alcaraz L.D."/>
            <person name="Aguilar-Salinas B."/>
            <person name="Islas A."/>
            <person name="Olmedo-Alvarez G."/>
        </authorList>
    </citation>
    <scope>NUCLEOTIDE SEQUENCE [LARGE SCALE GENOMIC DNA]</scope>
    <source>
        <strain evidence="2 3">145</strain>
    </source>
</reference>
<proteinExistence type="predicted"/>
<feature type="chain" id="PRO_5041997316" evidence="1">
    <location>
        <begin position="28"/>
        <end position="138"/>
    </location>
</feature>
<accession>A0AAD0MK51</accession>
<organism evidence="2 3">
    <name type="scientific">Bacillus pumilus</name>
    <name type="common">Bacillus mesentericus</name>
    <dbReference type="NCBI Taxonomy" id="1408"/>
    <lineage>
        <taxon>Bacteria</taxon>
        <taxon>Bacillati</taxon>
        <taxon>Bacillota</taxon>
        <taxon>Bacilli</taxon>
        <taxon>Bacillales</taxon>
        <taxon>Bacillaceae</taxon>
        <taxon>Bacillus</taxon>
    </lineage>
</organism>
<name>A0AAD0MK51_BACPU</name>
<feature type="signal peptide" evidence="1">
    <location>
        <begin position="1"/>
        <end position="27"/>
    </location>
</feature>
<evidence type="ECO:0000313" key="3">
    <source>
        <dbReference type="Proteomes" id="UP000264960"/>
    </source>
</evidence>
<evidence type="ECO:0000313" key="2">
    <source>
        <dbReference type="EMBL" id="AVM23129.1"/>
    </source>
</evidence>
<dbReference type="AlphaFoldDB" id="A0AAD0MK51"/>
<sequence length="138" mass="15474">MKTITKSLMLSTSLVLFASPFALSAKAAPIPHEQVTAQSDFQLPTVTETIKRNIELSFEKQEKWLSQLELIAGEEKRKLVEEFFDEHISPALQNLLEEPSLKWNQVDHAIYQSLVQSGIPFLAAKAIAHGVTLSLKKM</sequence>
<protein>
    <submittedName>
        <fullName evidence="2">Uncharacterized protein</fullName>
    </submittedName>
</protein>
<dbReference type="RefSeq" id="WP_117729572.1">
    <property type="nucleotide sequence ID" value="NZ_CP027116.1"/>
</dbReference>
<keyword evidence="1" id="KW-0732">Signal</keyword>
<gene>
    <name evidence="2" type="ORF">C5695_04565</name>
</gene>
<evidence type="ECO:0000256" key="1">
    <source>
        <dbReference type="SAM" id="SignalP"/>
    </source>
</evidence>
<dbReference type="EMBL" id="CP027116">
    <property type="protein sequence ID" value="AVM23129.1"/>
    <property type="molecule type" value="Genomic_DNA"/>
</dbReference>